<name>A0A067W4W6_9HYPH</name>
<sequence>MYKMITPLLNHLVGGGIQSTVKKIQIQTFCYGIIGLALFIALIFLCIIGFLAFCLVMSPLAAASTLFLIWLFIAGLSAVLCKLLKSYHRRDHQKQWEKQRHELITASALSSLTLLNKHLPLVKLGGPLLGFITYFLLKKNKKDHP</sequence>
<reference evidence="2 3" key="1">
    <citation type="submission" date="2012-04" db="EMBL/GenBank/DDBJ databases">
        <title>The Genome Sequence of Bartonella rochalimae BMGH.</title>
        <authorList>
            <consortium name="The Broad Institute Genome Sequencing Platform"/>
            <consortium name="The Broad Institute Genome Sequencing Center for Infectious Disease"/>
            <person name="Feldgarden M."/>
            <person name="Kirby J."/>
            <person name="Kosoy M."/>
            <person name="Birtles R."/>
            <person name="Probert W.S."/>
            <person name="Chiaraviglio L."/>
            <person name="Walker B."/>
            <person name="Young S.K."/>
            <person name="Zeng Q."/>
            <person name="Gargeya S."/>
            <person name="Fitzgerald M."/>
            <person name="Haas B."/>
            <person name="Abouelleil A."/>
            <person name="Alvarado L."/>
            <person name="Arachchi H.M."/>
            <person name="Berlin A.M."/>
            <person name="Chapman S.B."/>
            <person name="Goldberg J."/>
            <person name="Griggs A."/>
            <person name="Gujja S."/>
            <person name="Hansen M."/>
            <person name="Howarth C."/>
            <person name="Imamovic A."/>
            <person name="Larimer J."/>
            <person name="McCowen C."/>
            <person name="Montmayeur A."/>
            <person name="Murphy C."/>
            <person name="Neiman D."/>
            <person name="Pearson M."/>
            <person name="Priest M."/>
            <person name="Roberts A."/>
            <person name="Saif S."/>
            <person name="Shea T."/>
            <person name="Sisk P."/>
            <person name="Sykes S."/>
            <person name="Wortman J."/>
            <person name="Nusbaum C."/>
            <person name="Birren B."/>
        </authorList>
    </citation>
    <scope>NUCLEOTIDE SEQUENCE [LARGE SCALE GENOMIC DNA]</scope>
    <source>
        <strain evidence="2 3">ATCC BAA-1498</strain>
    </source>
</reference>
<dbReference type="RefSeq" id="WP_035006573.1">
    <property type="nucleotide sequence ID" value="NZ_KL407337.1"/>
</dbReference>
<accession>A0A067W4W6</accession>
<keyword evidence="1" id="KW-0472">Membrane</keyword>
<gene>
    <name evidence="2" type="ORF">O99_00893</name>
</gene>
<evidence type="ECO:0000313" key="3">
    <source>
        <dbReference type="Proteomes" id="UP000027336"/>
    </source>
</evidence>
<proteinExistence type="predicted"/>
<protein>
    <recommendedName>
        <fullName evidence="4">Phage holin family protein</fullName>
    </recommendedName>
</protein>
<keyword evidence="3" id="KW-1185">Reference proteome</keyword>
<feature type="transmembrane region" description="Helical" evidence="1">
    <location>
        <begin position="59"/>
        <end position="84"/>
    </location>
</feature>
<dbReference type="EMBL" id="AHPK01000015">
    <property type="protein sequence ID" value="KEC54794.1"/>
    <property type="molecule type" value="Genomic_DNA"/>
</dbReference>
<comment type="caution">
    <text evidence="2">The sequence shown here is derived from an EMBL/GenBank/DDBJ whole genome shotgun (WGS) entry which is preliminary data.</text>
</comment>
<dbReference type="HOGENOM" id="CLU_1783080_0_0_5"/>
<keyword evidence="1" id="KW-1133">Transmembrane helix</keyword>
<feature type="transmembrane region" description="Helical" evidence="1">
    <location>
        <begin position="29"/>
        <end position="53"/>
    </location>
</feature>
<dbReference type="OrthoDB" id="7926304at2"/>
<dbReference type="AlphaFoldDB" id="A0A067W4W6"/>
<evidence type="ECO:0008006" key="4">
    <source>
        <dbReference type="Google" id="ProtNLM"/>
    </source>
</evidence>
<evidence type="ECO:0000256" key="1">
    <source>
        <dbReference type="SAM" id="Phobius"/>
    </source>
</evidence>
<organism evidence="2 3">
    <name type="scientific">Bartonella rochalimae ATCC BAA-1498</name>
    <dbReference type="NCBI Taxonomy" id="685782"/>
    <lineage>
        <taxon>Bacteria</taxon>
        <taxon>Pseudomonadati</taxon>
        <taxon>Pseudomonadota</taxon>
        <taxon>Alphaproteobacteria</taxon>
        <taxon>Hyphomicrobiales</taxon>
        <taxon>Bartonellaceae</taxon>
        <taxon>Bartonella</taxon>
    </lineage>
</organism>
<dbReference type="Proteomes" id="UP000027336">
    <property type="component" value="Unassembled WGS sequence"/>
</dbReference>
<dbReference type="PATRIC" id="fig|685782.3.peg.925"/>
<evidence type="ECO:0000313" key="2">
    <source>
        <dbReference type="EMBL" id="KEC54794.1"/>
    </source>
</evidence>
<keyword evidence="1" id="KW-0812">Transmembrane</keyword>
<dbReference type="eggNOG" id="ENOG502ZG4E">
    <property type="taxonomic scope" value="Bacteria"/>
</dbReference>